<evidence type="ECO:0000256" key="5">
    <source>
        <dbReference type="ARBA" id="ARBA00022777"/>
    </source>
</evidence>
<feature type="binding site" evidence="7">
    <location>
        <position position="40"/>
    </location>
    <ligand>
        <name>ATP</name>
        <dbReference type="ChEBI" id="CHEBI:30616"/>
    </ligand>
</feature>
<dbReference type="CDD" id="cd14014">
    <property type="entry name" value="STKc_PknB_like"/>
    <property type="match status" value="1"/>
</dbReference>
<evidence type="ECO:0000313" key="11">
    <source>
        <dbReference type="EMBL" id="MBF6302013.1"/>
    </source>
</evidence>
<evidence type="ECO:0000256" key="9">
    <source>
        <dbReference type="SAM" id="Phobius"/>
    </source>
</evidence>
<keyword evidence="4 7" id="KW-0547">Nucleotide-binding</keyword>
<reference evidence="11 12" key="1">
    <citation type="submission" date="2020-10" db="EMBL/GenBank/DDBJ databases">
        <title>Identification of Nocardia species via Next-generation sequencing and recognition of intraspecies genetic diversity.</title>
        <authorList>
            <person name="Li P."/>
            <person name="Li P."/>
            <person name="Lu B."/>
        </authorList>
    </citation>
    <scope>NUCLEOTIDE SEQUENCE [LARGE SCALE GENOMIC DNA]</scope>
    <source>
        <strain evidence="11 12">BJ06-0157</strain>
    </source>
</reference>
<accession>A0ABS0D1K7</accession>
<dbReference type="SMART" id="SM00220">
    <property type="entry name" value="S_TKc"/>
    <property type="match status" value="1"/>
</dbReference>
<dbReference type="EMBL" id="JADLQX010000035">
    <property type="protein sequence ID" value="MBF6302013.1"/>
    <property type="molecule type" value="Genomic_DNA"/>
</dbReference>
<feature type="region of interest" description="Disordered" evidence="8">
    <location>
        <begin position="383"/>
        <end position="514"/>
    </location>
</feature>
<evidence type="ECO:0000313" key="12">
    <source>
        <dbReference type="Proteomes" id="UP000702209"/>
    </source>
</evidence>
<name>A0ABS0D1K7_9NOCA</name>
<dbReference type="SUPFAM" id="SSF56112">
    <property type="entry name" value="Protein kinase-like (PK-like)"/>
    <property type="match status" value="1"/>
</dbReference>
<gene>
    <name evidence="11" type="ORF">IU459_31370</name>
</gene>
<evidence type="ECO:0000256" key="3">
    <source>
        <dbReference type="ARBA" id="ARBA00022679"/>
    </source>
</evidence>
<feature type="compositionally biased region" description="Low complexity" evidence="8">
    <location>
        <begin position="412"/>
        <end position="455"/>
    </location>
</feature>
<protein>
    <recommendedName>
        <fullName evidence="1">non-specific serine/threonine protein kinase</fullName>
        <ecNumber evidence="1">2.7.11.1</ecNumber>
    </recommendedName>
</protein>
<keyword evidence="2" id="KW-0723">Serine/threonine-protein kinase</keyword>
<dbReference type="PROSITE" id="PS00107">
    <property type="entry name" value="PROTEIN_KINASE_ATP"/>
    <property type="match status" value="1"/>
</dbReference>
<keyword evidence="3" id="KW-0808">Transferase</keyword>
<evidence type="ECO:0000256" key="6">
    <source>
        <dbReference type="ARBA" id="ARBA00022840"/>
    </source>
</evidence>
<sequence length="609" mass="61072">MTADRLIAGRYRLTDPIGTGAMGVVWRATDVRLQRTVAVKQLLLGPGLSGSAALEAKLRAMREGRIAARLHHPNAITVFDVAEEDGQPWLVMEYLDAPSLAAKLSGSRTLPPLEVAKIGAQAASALAAAHDAGIMHRDVKPANLLVADDGTVKITDFGISRAVGDVTVTATGFLAGTPAYLSPEVARGENPEPASDVFALGSTLYAAVQGSPPFGEGDNPLALLHAVARAEIPPPESAGPLAPVLMRLLAPTIDARPTMHEAKEALEAVAAGRNPELPAPVTKVMPAPGAAATTVLPQRTVTTPTEKSSDTDATAVVPAAVMGPPAPQPVAAQRPPILSQGRMAATLPGVLVGSNRGRMLAIAAAAVVGVLVLAGIIATVSAGDRDGAGATPTSAVVPPGVAAENSLPSADAAAPGPQQAPAQAPAQASAPAAAAPTSGPASASGAAPTATSAAAPPQPAPATTPPATPTPGPSSAAPTPTPSPQTTTTPATSTTAGPTTTGTTTQSGPPTPDRIASFIQGYYGMLPSNVSGAWTQLSPGYQAQTGYDSYVNFWGTIRAVRVGSVTQNGANRAVVALTYTLKNGTTTSENRWIEVAGDSAKLQIAASGT</sequence>
<organism evidence="11 12">
    <name type="scientific">Nocardia amamiensis</name>
    <dbReference type="NCBI Taxonomy" id="404578"/>
    <lineage>
        <taxon>Bacteria</taxon>
        <taxon>Bacillati</taxon>
        <taxon>Actinomycetota</taxon>
        <taxon>Actinomycetes</taxon>
        <taxon>Mycobacteriales</taxon>
        <taxon>Nocardiaceae</taxon>
        <taxon>Nocardia</taxon>
    </lineage>
</organism>
<dbReference type="InterPro" id="IPR008271">
    <property type="entry name" value="Ser/Thr_kinase_AS"/>
</dbReference>
<dbReference type="InterPro" id="IPR011009">
    <property type="entry name" value="Kinase-like_dom_sf"/>
</dbReference>
<dbReference type="EC" id="2.7.11.1" evidence="1"/>
<keyword evidence="5 11" id="KW-0418">Kinase</keyword>
<feature type="compositionally biased region" description="Pro residues" evidence="8">
    <location>
        <begin position="456"/>
        <end position="472"/>
    </location>
</feature>
<keyword evidence="12" id="KW-1185">Reference proteome</keyword>
<evidence type="ECO:0000259" key="10">
    <source>
        <dbReference type="PROSITE" id="PS50011"/>
    </source>
</evidence>
<dbReference type="GO" id="GO:0016301">
    <property type="term" value="F:kinase activity"/>
    <property type="evidence" value="ECO:0007669"/>
    <property type="project" value="UniProtKB-KW"/>
</dbReference>
<dbReference type="Pfam" id="PF00069">
    <property type="entry name" value="Pkinase"/>
    <property type="match status" value="1"/>
</dbReference>
<dbReference type="PROSITE" id="PS50011">
    <property type="entry name" value="PROTEIN_KINASE_DOM"/>
    <property type="match status" value="1"/>
</dbReference>
<evidence type="ECO:0000256" key="2">
    <source>
        <dbReference type="ARBA" id="ARBA00022527"/>
    </source>
</evidence>
<feature type="domain" description="Protein kinase" evidence="10">
    <location>
        <begin position="11"/>
        <end position="277"/>
    </location>
</feature>
<feature type="compositionally biased region" description="Low complexity" evidence="8">
    <location>
        <begin position="473"/>
        <end position="508"/>
    </location>
</feature>
<evidence type="ECO:0000256" key="7">
    <source>
        <dbReference type="PROSITE-ProRule" id="PRU10141"/>
    </source>
</evidence>
<evidence type="ECO:0000256" key="1">
    <source>
        <dbReference type="ARBA" id="ARBA00012513"/>
    </source>
</evidence>
<comment type="caution">
    <text evidence="11">The sequence shown here is derived from an EMBL/GenBank/DDBJ whole genome shotgun (WGS) entry which is preliminary data.</text>
</comment>
<dbReference type="Gene3D" id="3.30.200.20">
    <property type="entry name" value="Phosphorylase Kinase, domain 1"/>
    <property type="match status" value="1"/>
</dbReference>
<keyword evidence="9" id="KW-1133">Transmembrane helix</keyword>
<dbReference type="RefSeq" id="WP_195133211.1">
    <property type="nucleotide sequence ID" value="NZ_JADLQX010000035.1"/>
</dbReference>
<dbReference type="InterPro" id="IPR000719">
    <property type="entry name" value="Prot_kinase_dom"/>
</dbReference>
<keyword evidence="6 7" id="KW-0067">ATP-binding</keyword>
<dbReference type="PROSITE" id="PS00108">
    <property type="entry name" value="PROTEIN_KINASE_ST"/>
    <property type="match status" value="1"/>
</dbReference>
<evidence type="ECO:0000256" key="8">
    <source>
        <dbReference type="SAM" id="MobiDB-lite"/>
    </source>
</evidence>
<dbReference type="Proteomes" id="UP000702209">
    <property type="component" value="Unassembled WGS sequence"/>
</dbReference>
<dbReference type="Gene3D" id="1.10.510.10">
    <property type="entry name" value="Transferase(Phosphotransferase) domain 1"/>
    <property type="match status" value="1"/>
</dbReference>
<proteinExistence type="predicted"/>
<dbReference type="PANTHER" id="PTHR43289">
    <property type="entry name" value="MITOGEN-ACTIVATED PROTEIN KINASE KINASE KINASE 20-RELATED"/>
    <property type="match status" value="1"/>
</dbReference>
<keyword evidence="9" id="KW-0472">Membrane</keyword>
<feature type="transmembrane region" description="Helical" evidence="9">
    <location>
        <begin position="360"/>
        <end position="382"/>
    </location>
</feature>
<dbReference type="PANTHER" id="PTHR43289:SF6">
    <property type="entry name" value="SERINE_THREONINE-PROTEIN KINASE NEKL-3"/>
    <property type="match status" value="1"/>
</dbReference>
<dbReference type="InterPro" id="IPR017441">
    <property type="entry name" value="Protein_kinase_ATP_BS"/>
</dbReference>
<keyword evidence="9" id="KW-0812">Transmembrane</keyword>
<evidence type="ECO:0000256" key="4">
    <source>
        <dbReference type="ARBA" id="ARBA00022741"/>
    </source>
</evidence>